<comment type="caution">
    <text evidence="12">The sequence shown here is derived from an EMBL/GenBank/DDBJ whole genome shotgun (WGS) entry which is preliminary data.</text>
</comment>
<keyword evidence="7 10" id="KW-0234">DNA repair</keyword>
<dbReference type="EMBL" id="JAFEJS010000003">
    <property type="protein sequence ID" value="MBT1172616.1"/>
    <property type="molecule type" value="Genomic_DNA"/>
</dbReference>
<dbReference type="NCBIfam" id="TIGR00611">
    <property type="entry name" value="recf"/>
    <property type="match status" value="1"/>
</dbReference>
<keyword evidence="5 10" id="KW-0067">ATP-binding</keyword>
<accession>A0ABS5UNY0</accession>
<evidence type="ECO:0000256" key="9">
    <source>
        <dbReference type="ARBA" id="ARBA00025401"/>
    </source>
</evidence>
<dbReference type="Proteomes" id="UP000773064">
    <property type="component" value="Unassembled WGS sequence"/>
</dbReference>
<keyword evidence="13" id="KW-1185">Reference proteome</keyword>
<evidence type="ECO:0000256" key="8">
    <source>
        <dbReference type="ARBA" id="ARBA00023236"/>
    </source>
</evidence>
<dbReference type="Gene3D" id="3.40.50.300">
    <property type="entry name" value="P-loop containing nucleotide triphosphate hydrolases"/>
    <property type="match status" value="1"/>
</dbReference>
<dbReference type="SUPFAM" id="SSF52540">
    <property type="entry name" value="P-loop containing nucleoside triphosphate hydrolases"/>
    <property type="match status" value="1"/>
</dbReference>
<dbReference type="InterPro" id="IPR042174">
    <property type="entry name" value="RecF_2"/>
</dbReference>
<sequence length="394" mass="41695">MYISRLALDHYRSWSALVVDLAPHVNVLVGANGLGKTNIVEAIEVLSTGSSHRTSSSLPLVERGESKAVIRANVVEPASGAGDERVTTYEATIAARGANRARIDSGASRYLRDIVGLVPSVSFTPDDQRLVSGEPAARRALIDQAGALLAPRYAATLQQFTRIARQRAALLKQLGQREGSFDAALSGLEIWTGQFIEAGVDLTRMRERIVGRLAGTFASIYARLASGKGEAGLAYAPSFEEVAAAGDGDPRSAIAAHFQRLYAGEVARGVNLIGPQRDDLAVTLDGVPAREFASNGELWTMALALRMALFEAVSADRGVKPIVILDDVFAQLDDSRRAQILAFAAGQDQVLVTAAAPGDIPDLASDGSRTNVIDVASLLPCDGDVRADGPEPVR</sequence>
<evidence type="ECO:0000256" key="2">
    <source>
        <dbReference type="ARBA" id="ARBA00022705"/>
    </source>
</evidence>
<dbReference type="Gene3D" id="1.20.1050.90">
    <property type="entry name" value="RecF/RecN/SMC, N-terminal domain"/>
    <property type="match status" value="1"/>
</dbReference>
<evidence type="ECO:0000313" key="13">
    <source>
        <dbReference type="Proteomes" id="UP000773064"/>
    </source>
</evidence>
<dbReference type="InterPro" id="IPR027417">
    <property type="entry name" value="P-loop_NTPase"/>
</dbReference>
<keyword evidence="4 10" id="KW-0227">DNA damage</keyword>
<dbReference type="RefSeq" id="WP_214357892.1">
    <property type="nucleotide sequence ID" value="NZ_JAFEJS010000003.1"/>
</dbReference>
<gene>
    <name evidence="10" type="primary">recF</name>
    <name evidence="12" type="ORF">JS528_04440</name>
</gene>
<dbReference type="PANTHER" id="PTHR32182:SF0">
    <property type="entry name" value="DNA REPLICATION AND REPAIR PROTEIN RECF"/>
    <property type="match status" value="1"/>
</dbReference>
<evidence type="ECO:0000256" key="4">
    <source>
        <dbReference type="ARBA" id="ARBA00022763"/>
    </source>
</evidence>
<dbReference type="HAMAP" id="MF_00365">
    <property type="entry name" value="RecF"/>
    <property type="match status" value="1"/>
</dbReference>
<name>A0ABS5UNY0_9BIFI</name>
<evidence type="ECO:0000256" key="5">
    <source>
        <dbReference type="ARBA" id="ARBA00022840"/>
    </source>
</evidence>
<proteinExistence type="inferred from homology"/>
<evidence type="ECO:0000256" key="6">
    <source>
        <dbReference type="ARBA" id="ARBA00023125"/>
    </source>
</evidence>
<evidence type="ECO:0000256" key="3">
    <source>
        <dbReference type="ARBA" id="ARBA00022741"/>
    </source>
</evidence>
<dbReference type="Pfam" id="PF02463">
    <property type="entry name" value="SMC_N"/>
    <property type="match status" value="1"/>
</dbReference>
<evidence type="ECO:0000256" key="7">
    <source>
        <dbReference type="ARBA" id="ARBA00023204"/>
    </source>
</evidence>
<feature type="binding site" evidence="10">
    <location>
        <begin position="30"/>
        <end position="37"/>
    </location>
    <ligand>
        <name>ATP</name>
        <dbReference type="ChEBI" id="CHEBI:30616"/>
    </ligand>
</feature>
<comment type="function">
    <text evidence="9 10">The RecF protein is involved in DNA metabolism; it is required for DNA replication and normal SOS inducibility. RecF binds preferentially to single-stranded, linear DNA. It also seems to bind ATP.</text>
</comment>
<dbReference type="InterPro" id="IPR001238">
    <property type="entry name" value="DNA-binding_RecF"/>
</dbReference>
<comment type="similarity">
    <text evidence="10">Belongs to the RecF family.</text>
</comment>
<keyword evidence="6 10" id="KW-0238">DNA-binding</keyword>
<organism evidence="12 13">
    <name type="scientific">Bifidobacterium santillanense</name>
    <dbReference type="NCBI Taxonomy" id="2809028"/>
    <lineage>
        <taxon>Bacteria</taxon>
        <taxon>Bacillati</taxon>
        <taxon>Actinomycetota</taxon>
        <taxon>Actinomycetes</taxon>
        <taxon>Bifidobacteriales</taxon>
        <taxon>Bifidobacteriaceae</taxon>
        <taxon>Bifidobacterium</taxon>
    </lineage>
</organism>
<keyword evidence="2 10" id="KW-0235">DNA replication</keyword>
<keyword evidence="3 10" id="KW-0547">Nucleotide-binding</keyword>
<evidence type="ECO:0000256" key="10">
    <source>
        <dbReference type="HAMAP-Rule" id="MF_00365"/>
    </source>
</evidence>
<keyword evidence="8 10" id="KW-0742">SOS response</keyword>
<evidence type="ECO:0000259" key="11">
    <source>
        <dbReference type="Pfam" id="PF02463"/>
    </source>
</evidence>
<feature type="domain" description="RecF/RecN/SMC N-terminal" evidence="11">
    <location>
        <begin position="2"/>
        <end position="355"/>
    </location>
</feature>
<keyword evidence="1 10" id="KW-0963">Cytoplasm</keyword>
<protein>
    <recommendedName>
        <fullName evidence="10">DNA replication and repair protein RecF</fullName>
    </recommendedName>
</protein>
<evidence type="ECO:0000256" key="1">
    <source>
        <dbReference type="ARBA" id="ARBA00022490"/>
    </source>
</evidence>
<comment type="subcellular location">
    <subcellularLocation>
        <location evidence="10">Cytoplasm</location>
    </subcellularLocation>
</comment>
<evidence type="ECO:0000313" key="12">
    <source>
        <dbReference type="EMBL" id="MBT1172616.1"/>
    </source>
</evidence>
<dbReference type="PANTHER" id="PTHR32182">
    <property type="entry name" value="DNA REPLICATION AND REPAIR PROTEIN RECF"/>
    <property type="match status" value="1"/>
</dbReference>
<dbReference type="InterPro" id="IPR003395">
    <property type="entry name" value="RecF/RecN/SMC_N"/>
</dbReference>
<reference evidence="12 13" key="1">
    <citation type="journal article" date="2021" name="Environ. Microbiol.">
        <title>Genetic insights into the dark matter of the mammalian gut microbiota through targeted genome reconstruction.</title>
        <authorList>
            <person name="Lugli G.A."/>
            <person name="Alessandri G."/>
            <person name="Milani C."/>
            <person name="Viappiani A."/>
            <person name="Fontana F."/>
            <person name="Tarracchini C."/>
            <person name="Mancabelli L."/>
            <person name="Argentini C."/>
            <person name="Ruiz L."/>
            <person name="Margolles A."/>
            <person name="van Sinderen D."/>
            <person name="Turroni F."/>
            <person name="Ventura M."/>
        </authorList>
    </citation>
    <scope>NUCLEOTIDE SEQUENCE [LARGE SCALE GENOMIC DNA]</scope>
    <source>
        <strain evidence="12 13">MA2</strain>
    </source>
</reference>